<comment type="caution">
    <text evidence="6">The sequence shown here is derived from an EMBL/GenBank/DDBJ whole genome shotgun (WGS) entry which is preliminary data.</text>
</comment>
<dbReference type="Gene3D" id="3.40.1280.10">
    <property type="match status" value="1"/>
</dbReference>
<dbReference type="InterPro" id="IPR029026">
    <property type="entry name" value="tRNA_m1G_MTases_N"/>
</dbReference>
<dbReference type="EMBL" id="QRDW01000001">
    <property type="protein sequence ID" value="RED53916.1"/>
    <property type="molecule type" value="Genomic_DNA"/>
</dbReference>
<evidence type="ECO:0000256" key="4">
    <source>
        <dbReference type="ARBA" id="ARBA00022691"/>
    </source>
</evidence>
<keyword evidence="2 6" id="KW-0489">Methyltransferase</keyword>
<dbReference type="GO" id="GO:0003723">
    <property type="term" value="F:RNA binding"/>
    <property type="evidence" value="ECO:0007669"/>
    <property type="project" value="InterPro"/>
</dbReference>
<dbReference type="InterPro" id="IPR029028">
    <property type="entry name" value="Alpha/beta_knot_MTases"/>
</dbReference>
<dbReference type="GO" id="GO:0005829">
    <property type="term" value="C:cytosol"/>
    <property type="evidence" value="ECO:0007669"/>
    <property type="project" value="TreeGrafter"/>
</dbReference>
<reference evidence="6 7" key="1">
    <citation type="submission" date="2018-07" db="EMBL/GenBank/DDBJ databases">
        <title>Genomic Encyclopedia of Type Strains, Phase III (KMG-III): the genomes of soil and plant-associated and newly described type strains.</title>
        <authorList>
            <person name="Whitman W."/>
        </authorList>
    </citation>
    <scope>NUCLEOTIDE SEQUENCE [LARGE SCALE GENOMIC DNA]</scope>
    <source>
        <strain evidence="6 7">CECT 8488</strain>
    </source>
</reference>
<evidence type="ECO:0000313" key="7">
    <source>
        <dbReference type="Proteomes" id="UP000256845"/>
    </source>
</evidence>
<evidence type="ECO:0000313" key="6">
    <source>
        <dbReference type="EMBL" id="RED53916.1"/>
    </source>
</evidence>
<dbReference type="Pfam" id="PF00588">
    <property type="entry name" value="SpoU_methylase"/>
    <property type="match status" value="1"/>
</dbReference>
<evidence type="ECO:0000256" key="2">
    <source>
        <dbReference type="ARBA" id="ARBA00022603"/>
    </source>
</evidence>
<dbReference type="GO" id="GO:0008173">
    <property type="term" value="F:RNA methyltransferase activity"/>
    <property type="evidence" value="ECO:0007669"/>
    <property type="project" value="InterPro"/>
</dbReference>
<evidence type="ECO:0000256" key="3">
    <source>
        <dbReference type="ARBA" id="ARBA00022679"/>
    </source>
</evidence>
<keyword evidence="3 6" id="KW-0808">Transferase</keyword>
<dbReference type="OrthoDB" id="9806346at2"/>
<dbReference type="Gene3D" id="1.10.8.590">
    <property type="match status" value="1"/>
</dbReference>
<comment type="similarity">
    <text evidence="1">Belongs to the class IV-like SAM-binding methyltransferase superfamily. RNA methyltransferase TrmH family.</text>
</comment>
<evidence type="ECO:0000256" key="1">
    <source>
        <dbReference type="ARBA" id="ARBA00007228"/>
    </source>
</evidence>
<dbReference type="PIRSF" id="PIRSF004808">
    <property type="entry name" value="LasT"/>
    <property type="match status" value="1"/>
</dbReference>
<dbReference type="SUPFAM" id="SSF75217">
    <property type="entry name" value="alpha/beta knot"/>
    <property type="match status" value="1"/>
</dbReference>
<organism evidence="6 7">
    <name type="scientific">Aestuariispira insulae</name>
    <dbReference type="NCBI Taxonomy" id="1461337"/>
    <lineage>
        <taxon>Bacteria</taxon>
        <taxon>Pseudomonadati</taxon>
        <taxon>Pseudomonadota</taxon>
        <taxon>Alphaproteobacteria</taxon>
        <taxon>Rhodospirillales</taxon>
        <taxon>Kiloniellaceae</taxon>
        <taxon>Aestuariispira</taxon>
    </lineage>
</organism>
<dbReference type="RefSeq" id="WP_115935014.1">
    <property type="nucleotide sequence ID" value="NZ_QRDW01000001.1"/>
</dbReference>
<sequence length="244" mass="26623">MSKQPVIILVDPQMGENIGMVARAMLNCGLTELRVVRPRDGWPSQPARDNAAGADIVIDGVKLYDTTQDAVADLQRVYATTGRPRGMVTRVVTPRHAAGELREEIGRDVNCGILFGGERSGLVNDDVALADAVISVPLNPDFKSLNLAQAVLLVAYEWLISVDDTPPTQLEANENPPASMAELDNFMSRLGAGLDEGRFFKSPEMRPVTLRNIRNLFQRAELTEQDVRTLHGIIKALRNAGPQG</sequence>
<dbReference type="InterPro" id="IPR004384">
    <property type="entry name" value="RNA_MeTrfase_TrmJ/LasT"/>
</dbReference>
<keyword evidence="7" id="KW-1185">Reference proteome</keyword>
<gene>
    <name evidence="6" type="ORF">DFP90_101715</name>
</gene>
<accession>A0A3D9HYD1</accession>
<dbReference type="Proteomes" id="UP000256845">
    <property type="component" value="Unassembled WGS sequence"/>
</dbReference>
<dbReference type="GO" id="GO:0002128">
    <property type="term" value="P:tRNA nucleoside ribose methylation"/>
    <property type="evidence" value="ECO:0007669"/>
    <property type="project" value="TreeGrafter"/>
</dbReference>
<feature type="domain" description="tRNA/rRNA methyltransferase SpoU type" evidence="5">
    <location>
        <begin position="6"/>
        <end position="156"/>
    </location>
</feature>
<dbReference type="PANTHER" id="PTHR42786:SF7">
    <property type="entry name" value="TRNA_RRNA METHYLTRANSFERASE SPOU TYPE DOMAIN-CONTAINING PROTEIN"/>
    <property type="match status" value="1"/>
</dbReference>
<dbReference type="AlphaFoldDB" id="A0A3D9HYD1"/>
<dbReference type="CDD" id="cd18093">
    <property type="entry name" value="SpoU-like_TrmJ"/>
    <property type="match status" value="1"/>
</dbReference>
<dbReference type="InterPro" id="IPR001537">
    <property type="entry name" value="SpoU_MeTrfase"/>
</dbReference>
<evidence type="ECO:0000259" key="5">
    <source>
        <dbReference type="Pfam" id="PF00588"/>
    </source>
</evidence>
<keyword evidence="4" id="KW-0949">S-adenosyl-L-methionine</keyword>
<name>A0A3D9HYD1_9PROT</name>
<protein>
    <submittedName>
        <fullName evidence="6">tRNA/rRNA methyltransferase</fullName>
    </submittedName>
</protein>
<proteinExistence type="inferred from homology"/>
<dbReference type="PANTHER" id="PTHR42786">
    <property type="entry name" value="TRNA/RRNA METHYLTRANSFERASE"/>
    <property type="match status" value="1"/>
</dbReference>